<keyword evidence="2" id="KW-0503">Monooxygenase</keyword>
<dbReference type="InterPro" id="IPR036188">
    <property type="entry name" value="FAD/NAD-bd_sf"/>
</dbReference>
<accession>A0A075R9D2</accession>
<keyword evidence="1 4" id="KW-0560">Oxidoreductase</keyword>
<sequence>MKNKSFLIIGGGIAGLTAAIALQQLGLDVKVYERFPEIRPAGAGIMIAPNALRALARLGLDKAVQKQGYVSPRGIAILNKQGSVLSEISTSSQQYSTVSIHRAELHQILLSALRPGTVIFGKACSDTNQDEDGVTVTFADQTEVSGDYLLAADGIHSVVRKKLFPSIKLRYSGYTCWRGVAPCWPDSGENSQFTETWAAQGRFGVIPLTNERTYWYALVNGPSGDKRYAEYRIKDIIQIFEGYHSPVAQVLSRTPDDKMIHNDIFDLETPEQFISGRSLLLGDAGHAITPNLGQGACQAIEDALELARCFIQHSTVELAYRAFEMRRIERVRAISQLSLKVGKIAQLDNPLLCGLRNSVMRLTPASLQNKQVSNLFHVEF</sequence>
<dbReference type="Proteomes" id="UP000005850">
    <property type="component" value="Chromosome"/>
</dbReference>
<proteinExistence type="predicted"/>
<dbReference type="PANTHER" id="PTHR13789">
    <property type="entry name" value="MONOOXYGENASE"/>
    <property type="match status" value="1"/>
</dbReference>
<reference evidence="4 5" key="1">
    <citation type="journal article" date="2011" name="J. Bacteriol.">
        <title>Genome sequence of Brevibacillus laterosporus LMG 15441, a pathogen of invertebrates.</title>
        <authorList>
            <person name="Djukic M."/>
            <person name="Poehlein A."/>
            <person name="Thurmer A."/>
            <person name="Daniel R."/>
        </authorList>
    </citation>
    <scope>NUCLEOTIDE SEQUENCE [LARGE SCALE GENOMIC DNA]</scope>
    <source>
        <strain evidence="4 5">LMG 15441</strain>
    </source>
</reference>
<dbReference type="RefSeq" id="WP_003336463.1">
    <property type="nucleotide sequence ID" value="NZ_CP007806.1"/>
</dbReference>
<organism evidence="4 5">
    <name type="scientific">Brevibacillus laterosporus LMG 15441</name>
    <dbReference type="NCBI Taxonomy" id="1042163"/>
    <lineage>
        <taxon>Bacteria</taxon>
        <taxon>Bacillati</taxon>
        <taxon>Bacillota</taxon>
        <taxon>Bacilli</taxon>
        <taxon>Bacillales</taxon>
        <taxon>Paenibacillaceae</taxon>
        <taxon>Brevibacillus</taxon>
    </lineage>
</organism>
<dbReference type="Gene3D" id="3.50.50.60">
    <property type="entry name" value="FAD/NAD(P)-binding domain"/>
    <property type="match status" value="1"/>
</dbReference>
<dbReference type="eggNOG" id="COG0654">
    <property type="taxonomic scope" value="Bacteria"/>
</dbReference>
<dbReference type="GO" id="GO:0071949">
    <property type="term" value="F:FAD binding"/>
    <property type="evidence" value="ECO:0007669"/>
    <property type="project" value="InterPro"/>
</dbReference>
<evidence type="ECO:0000256" key="1">
    <source>
        <dbReference type="ARBA" id="ARBA00023002"/>
    </source>
</evidence>
<evidence type="ECO:0000313" key="5">
    <source>
        <dbReference type="Proteomes" id="UP000005850"/>
    </source>
</evidence>
<evidence type="ECO:0000259" key="3">
    <source>
        <dbReference type="Pfam" id="PF01494"/>
    </source>
</evidence>
<feature type="domain" description="FAD-binding" evidence="3">
    <location>
        <begin position="7"/>
        <end position="312"/>
    </location>
</feature>
<gene>
    <name evidence="4" type="ORF">BRLA_c036990</name>
</gene>
<name>A0A075R9D2_BRELA</name>
<dbReference type="STRING" id="1042163.BRLA_c036990"/>
<protein>
    <submittedName>
        <fullName evidence="4">FAD-dependent urate hydroxylase</fullName>
        <ecNumber evidence="4">1.14.13.113</ecNumber>
    </submittedName>
</protein>
<dbReference type="InterPro" id="IPR002938">
    <property type="entry name" value="FAD-bd"/>
</dbReference>
<dbReference type="Pfam" id="PF01494">
    <property type="entry name" value="FAD_binding_3"/>
    <property type="match status" value="1"/>
</dbReference>
<dbReference type="PANTHER" id="PTHR13789:SF309">
    <property type="entry name" value="PUTATIVE (AFU_ORTHOLOGUE AFUA_6G14510)-RELATED"/>
    <property type="match status" value="1"/>
</dbReference>
<dbReference type="EMBL" id="CP007806">
    <property type="protein sequence ID" value="AIG28001.1"/>
    <property type="molecule type" value="Genomic_DNA"/>
</dbReference>
<evidence type="ECO:0000313" key="4">
    <source>
        <dbReference type="EMBL" id="AIG28001.1"/>
    </source>
</evidence>
<dbReference type="SUPFAM" id="SSF51905">
    <property type="entry name" value="FAD/NAD(P)-binding domain"/>
    <property type="match status" value="1"/>
</dbReference>
<dbReference type="EC" id="1.14.13.113" evidence="4"/>
<dbReference type="NCBIfam" id="NF005243">
    <property type="entry name" value="PRK06753.1"/>
    <property type="match status" value="1"/>
</dbReference>
<dbReference type="InterPro" id="IPR050493">
    <property type="entry name" value="FAD-dep_Monooxygenase_BioMet"/>
</dbReference>
<dbReference type="KEGG" id="blr:BRLA_c036990"/>
<dbReference type="PRINTS" id="PR00420">
    <property type="entry name" value="RNGMNOXGNASE"/>
</dbReference>
<keyword evidence="5" id="KW-1185">Reference proteome</keyword>
<evidence type="ECO:0000256" key="2">
    <source>
        <dbReference type="ARBA" id="ARBA00023033"/>
    </source>
</evidence>
<dbReference type="HOGENOM" id="CLU_009665_19_5_9"/>
<dbReference type="AlphaFoldDB" id="A0A075R9D2"/>
<dbReference type="GO" id="GO:0102099">
    <property type="term" value="F:FAD-dependent urate hydroxylase activity"/>
    <property type="evidence" value="ECO:0007669"/>
    <property type="project" value="UniProtKB-EC"/>
</dbReference>